<organism evidence="2 3">
    <name type="scientific">Acidimicrobium ferrooxidans (strain DSM 10331 / JCM 15462 / NBRC 103882 / ICP)</name>
    <dbReference type="NCBI Taxonomy" id="525909"/>
    <lineage>
        <taxon>Bacteria</taxon>
        <taxon>Bacillati</taxon>
        <taxon>Actinomycetota</taxon>
        <taxon>Acidimicrobiia</taxon>
        <taxon>Acidimicrobiales</taxon>
        <taxon>Acidimicrobiaceae</taxon>
        <taxon>Acidimicrobium</taxon>
    </lineage>
</organism>
<dbReference type="Pfam" id="PF00669">
    <property type="entry name" value="Flagellin_N"/>
    <property type="match status" value="1"/>
</dbReference>
<dbReference type="Proteomes" id="UP000000771">
    <property type="component" value="Chromosome"/>
</dbReference>
<sequence>MQPIMTSISLANTLSSSLDSYQSQLSQLQVQLSNGQAIQAPSDNPAGTVNLLGAQTQLAAYQQYQSNLSYGQTVAQLANSSLTQAVSIVQQARSVLLQAGAPGVTSQVASGLATQLQGLETSLLGVANTTYEGQAIFAGTADVATAYVQPGGPGTAVTYQGNQQSATVAGAPGVALATSLADPFGASSPTGGVFAALNQAISDLSSGNTSAATTTDLASLTTALQNLTNQAGAAGEAVTQFQNLTQQVTAAITQVQSQVSSLQGLNYAQVTTQYQTLLNNYQVALYAAAQVKQPTLASYLA</sequence>
<dbReference type="GO" id="GO:0009288">
    <property type="term" value="C:bacterial-type flagellum"/>
    <property type="evidence" value="ECO:0007669"/>
    <property type="project" value="InterPro"/>
</dbReference>
<dbReference type="PANTHER" id="PTHR42792:SF1">
    <property type="entry name" value="FLAGELLAR HOOK-ASSOCIATED PROTEIN 3"/>
    <property type="match status" value="1"/>
</dbReference>
<dbReference type="EMBL" id="CP001631">
    <property type="protein sequence ID" value="ACU53178.1"/>
    <property type="molecule type" value="Genomic_DNA"/>
</dbReference>
<dbReference type="PANTHER" id="PTHR42792">
    <property type="entry name" value="FLAGELLIN"/>
    <property type="match status" value="1"/>
</dbReference>
<dbReference type="STRING" id="525909.Afer_0209"/>
<dbReference type="RefSeq" id="WP_015797683.1">
    <property type="nucleotide sequence ID" value="NC_013124.1"/>
</dbReference>
<accession>C7M280</accession>
<keyword evidence="3" id="KW-1185">Reference proteome</keyword>
<dbReference type="SUPFAM" id="SSF64518">
    <property type="entry name" value="Phase 1 flagellin"/>
    <property type="match status" value="1"/>
</dbReference>
<keyword evidence="2" id="KW-0282">Flagellum</keyword>
<reference evidence="2 3" key="1">
    <citation type="journal article" date="2009" name="Stand. Genomic Sci.">
        <title>Complete genome sequence of Acidimicrobium ferrooxidans type strain (ICP).</title>
        <authorList>
            <person name="Clum A."/>
            <person name="Nolan M."/>
            <person name="Lang E."/>
            <person name="Glavina Del Rio T."/>
            <person name="Tice H."/>
            <person name="Copeland A."/>
            <person name="Cheng J.F."/>
            <person name="Lucas S."/>
            <person name="Chen F."/>
            <person name="Bruce D."/>
            <person name="Goodwin L."/>
            <person name="Pitluck S."/>
            <person name="Ivanova N."/>
            <person name="Mavrommatis K."/>
            <person name="Mikhailova N."/>
            <person name="Pati A."/>
            <person name="Chen A."/>
            <person name="Palaniappan K."/>
            <person name="Goker M."/>
            <person name="Spring S."/>
            <person name="Land M."/>
            <person name="Hauser L."/>
            <person name="Chang Y.J."/>
            <person name="Jeffries C.C."/>
            <person name="Chain P."/>
            <person name="Bristow J."/>
            <person name="Eisen J.A."/>
            <person name="Markowitz V."/>
            <person name="Hugenholtz P."/>
            <person name="Kyrpides N.C."/>
            <person name="Klenk H.P."/>
            <person name="Lapidus A."/>
        </authorList>
    </citation>
    <scope>NUCLEOTIDE SEQUENCE [LARGE SCALE GENOMIC DNA]</scope>
    <source>
        <strain evidence="3">DSM 10331 / JCM 15462 / NBRC 103882 / ICP</strain>
    </source>
</reference>
<keyword evidence="2" id="KW-0969">Cilium</keyword>
<dbReference type="eggNOG" id="COG1344">
    <property type="taxonomic scope" value="Bacteria"/>
</dbReference>
<dbReference type="InterPro" id="IPR001492">
    <property type="entry name" value="Flagellin"/>
</dbReference>
<keyword evidence="2" id="KW-0966">Cell projection</keyword>
<dbReference type="HOGENOM" id="CLU_024437_2_0_11"/>
<dbReference type="InterPro" id="IPR001029">
    <property type="entry name" value="Flagellin_N"/>
</dbReference>
<gene>
    <name evidence="2" type="ordered locus">Afer_0209</name>
</gene>
<dbReference type="KEGG" id="afo:Afer_0209"/>
<protein>
    <submittedName>
        <fullName evidence="2">Flagellar hook-associated protein 3</fullName>
    </submittedName>
</protein>
<evidence type="ECO:0000259" key="1">
    <source>
        <dbReference type="Pfam" id="PF00669"/>
    </source>
</evidence>
<evidence type="ECO:0000313" key="3">
    <source>
        <dbReference type="Proteomes" id="UP000000771"/>
    </source>
</evidence>
<dbReference type="AlphaFoldDB" id="C7M280"/>
<name>C7M280_ACIFD</name>
<proteinExistence type="predicted"/>
<feature type="domain" description="Flagellin N-terminal" evidence="1">
    <location>
        <begin position="10"/>
        <end position="140"/>
    </location>
</feature>
<dbReference type="Gene3D" id="1.20.1330.10">
    <property type="entry name" value="f41 fragment of flagellin, N-terminal domain"/>
    <property type="match status" value="1"/>
</dbReference>
<dbReference type="OrthoDB" id="9758307at2"/>
<dbReference type="GO" id="GO:0005198">
    <property type="term" value="F:structural molecule activity"/>
    <property type="evidence" value="ECO:0007669"/>
    <property type="project" value="InterPro"/>
</dbReference>
<evidence type="ECO:0000313" key="2">
    <source>
        <dbReference type="EMBL" id="ACU53178.1"/>
    </source>
</evidence>